<reference evidence="2 3" key="1">
    <citation type="submission" date="2020-08" db="EMBL/GenBank/DDBJ databases">
        <title>Sequencing the genomes of 1000 actinobacteria strains.</title>
        <authorList>
            <person name="Klenk H.-P."/>
        </authorList>
    </citation>
    <scope>NUCLEOTIDE SEQUENCE [LARGE SCALE GENOMIC DNA]</scope>
    <source>
        <strain evidence="2 3">DSM 43023</strain>
    </source>
</reference>
<name>A0A7W7RQQ5_9ACTN</name>
<sequence>MRSRRRRTAGRRQVVPRRQRDERADVPGDPALNLVGVYRSSATTVRQAGGVPARWRQHAERVRACLDAYRP</sequence>
<accession>A0A7W7RQQ5</accession>
<evidence type="ECO:0000313" key="2">
    <source>
        <dbReference type="EMBL" id="MBB4936429.1"/>
    </source>
</evidence>
<comment type="caution">
    <text evidence="2">The sequence shown here is derived from an EMBL/GenBank/DDBJ whole genome shotgun (WGS) entry which is preliminary data.</text>
</comment>
<evidence type="ECO:0000313" key="3">
    <source>
        <dbReference type="Proteomes" id="UP000534286"/>
    </source>
</evidence>
<dbReference type="AlphaFoldDB" id="A0A7W7RQQ5"/>
<dbReference type="EMBL" id="JACHJU010000001">
    <property type="protein sequence ID" value="MBB4936429.1"/>
    <property type="molecule type" value="Genomic_DNA"/>
</dbReference>
<protein>
    <submittedName>
        <fullName evidence="2">Uncharacterized protein</fullName>
    </submittedName>
</protein>
<dbReference type="RefSeq" id="WP_184752961.1">
    <property type="nucleotide sequence ID" value="NZ_BAABEK010000021.1"/>
</dbReference>
<dbReference type="Proteomes" id="UP000534286">
    <property type="component" value="Unassembled WGS sequence"/>
</dbReference>
<proteinExistence type="predicted"/>
<gene>
    <name evidence="2" type="ORF">FHR32_000734</name>
</gene>
<evidence type="ECO:0000256" key="1">
    <source>
        <dbReference type="SAM" id="MobiDB-lite"/>
    </source>
</evidence>
<feature type="compositionally biased region" description="Basic residues" evidence="1">
    <location>
        <begin position="1"/>
        <end position="17"/>
    </location>
</feature>
<organism evidence="2 3">
    <name type="scientific">Streptosporangium album</name>
    <dbReference type="NCBI Taxonomy" id="47479"/>
    <lineage>
        <taxon>Bacteria</taxon>
        <taxon>Bacillati</taxon>
        <taxon>Actinomycetota</taxon>
        <taxon>Actinomycetes</taxon>
        <taxon>Streptosporangiales</taxon>
        <taxon>Streptosporangiaceae</taxon>
        <taxon>Streptosporangium</taxon>
    </lineage>
</organism>
<keyword evidence="3" id="KW-1185">Reference proteome</keyword>
<feature type="region of interest" description="Disordered" evidence="1">
    <location>
        <begin position="1"/>
        <end position="28"/>
    </location>
</feature>